<gene>
    <name evidence="2" type="ORF">POSPLADRAFT_1053603</name>
</gene>
<organism evidence="2 3">
    <name type="scientific">Postia placenta MAD-698-R-SB12</name>
    <dbReference type="NCBI Taxonomy" id="670580"/>
    <lineage>
        <taxon>Eukaryota</taxon>
        <taxon>Fungi</taxon>
        <taxon>Dikarya</taxon>
        <taxon>Basidiomycota</taxon>
        <taxon>Agaricomycotina</taxon>
        <taxon>Agaricomycetes</taxon>
        <taxon>Polyporales</taxon>
        <taxon>Adustoporiaceae</taxon>
        <taxon>Rhodonia</taxon>
    </lineage>
</organism>
<dbReference type="EMBL" id="KZ110593">
    <property type="protein sequence ID" value="OSX64791.1"/>
    <property type="molecule type" value="Genomic_DNA"/>
</dbReference>
<dbReference type="GeneID" id="36325375"/>
<feature type="region of interest" description="Disordered" evidence="1">
    <location>
        <begin position="1"/>
        <end position="42"/>
    </location>
</feature>
<feature type="region of interest" description="Disordered" evidence="1">
    <location>
        <begin position="275"/>
        <end position="304"/>
    </location>
</feature>
<dbReference type="Proteomes" id="UP000194127">
    <property type="component" value="Unassembled WGS sequence"/>
</dbReference>
<sequence>MNGNQTHNLSDNVERTDYPERAEHILFTEPDSEDNEGSLHPPLPRSETMPLVPFQHLVLDPNECRTASTVEAPSDAASSLPPAKRVHPMFLEPVQSDTLIRTSPRIFGPSSLRPVCEPSSMSRRRLASNGPALCGKLELPSPSEWQSTLGFLGLDNPLPGPRTAPSCSGDVTPITPVDQRVQTPIAPPELLRARMPKPRNLTGVHLVFDGAGLDYSPQTPIDLPFTSPVIRESPTPSSPGQRSSSLPPSNAVSTLFRWAPRRSDSDALKAGLRLPISPLRNTQPAKRSHYPLTGSCPKSHAPRPPALRLALSRRLSYKSAFGGPSTPPTALAPSLASPAVIQSFCLSTPSTPPMADAKASTMITPPVLVDSPGYFCL</sequence>
<feature type="region of interest" description="Disordered" evidence="1">
    <location>
        <begin position="224"/>
        <end position="250"/>
    </location>
</feature>
<evidence type="ECO:0000256" key="1">
    <source>
        <dbReference type="SAM" id="MobiDB-lite"/>
    </source>
</evidence>
<feature type="compositionally biased region" description="Polar residues" evidence="1">
    <location>
        <begin position="1"/>
        <end position="11"/>
    </location>
</feature>
<evidence type="ECO:0000313" key="3">
    <source>
        <dbReference type="Proteomes" id="UP000194127"/>
    </source>
</evidence>
<reference evidence="2 3" key="1">
    <citation type="submission" date="2017-04" db="EMBL/GenBank/DDBJ databases">
        <title>Genome Sequence of the Model Brown-Rot Fungus Postia placenta SB12.</title>
        <authorList>
            <consortium name="DOE Joint Genome Institute"/>
            <person name="Gaskell J."/>
            <person name="Kersten P."/>
            <person name="Larrondo L.F."/>
            <person name="Canessa P."/>
            <person name="Martinez D."/>
            <person name="Hibbett D."/>
            <person name="Schmoll M."/>
            <person name="Kubicek C.P."/>
            <person name="Martinez A.T."/>
            <person name="Yadav J."/>
            <person name="Master E."/>
            <person name="Magnuson J.K."/>
            <person name="James T."/>
            <person name="Yaver D."/>
            <person name="Berka R."/>
            <person name="Labutti K."/>
            <person name="Lipzen A."/>
            <person name="Aerts A."/>
            <person name="Barry K."/>
            <person name="Henrissat B."/>
            <person name="Blanchette R."/>
            <person name="Grigoriev I."/>
            <person name="Cullen D."/>
        </authorList>
    </citation>
    <scope>NUCLEOTIDE SEQUENCE [LARGE SCALE GENOMIC DNA]</scope>
    <source>
        <strain evidence="2 3">MAD-698-R-SB12</strain>
    </source>
</reference>
<keyword evidence="3" id="KW-1185">Reference proteome</keyword>
<dbReference type="AlphaFoldDB" id="A0A1X6N847"/>
<feature type="compositionally biased region" description="Polar residues" evidence="1">
    <location>
        <begin position="234"/>
        <end position="250"/>
    </location>
</feature>
<dbReference type="RefSeq" id="XP_024341585.1">
    <property type="nucleotide sequence ID" value="XM_024480425.1"/>
</dbReference>
<dbReference type="STRING" id="670580.A0A1X6N847"/>
<evidence type="ECO:0000313" key="2">
    <source>
        <dbReference type="EMBL" id="OSX64791.1"/>
    </source>
</evidence>
<feature type="compositionally biased region" description="Basic and acidic residues" evidence="1">
    <location>
        <begin position="12"/>
        <end position="26"/>
    </location>
</feature>
<proteinExistence type="predicted"/>
<protein>
    <submittedName>
        <fullName evidence="2">Uncharacterized protein</fullName>
    </submittedName>
</protein>
<dbReference type="OrthoDB" id="2804739at2759"/>
<name>A0A1X6N847_9APHY</name>
<feature type="region of interest" description="Disordered" evidence="1">
    <location>
        <begin position="151"/>
        <end position="177"/>
    </location>
</feature>
<accession>A0A1X6N847</accession>